<dbReference type="EMBL" id="VSZQ01000034">
    <property type="protein sequence ID" value="TYR64972.1"/>
    <property type="molecule type" value="Genomic_DNA"/>
</dbReference>
<dbReference type="Proteomes" id="UP000323242">
    <property type="component" value="Unassembled WGS sequence"/>
</dbReference>
<dbReference type="Pfam" id="PF09947">
    <property type="entry name" value="DUF2180"/>
    <property type="match status" value="1"/>
</dbReference>
<protein>
    <submittedName>
        <fullName evidence="1">DUF2180 family protein</fullName>
    </submittedName>
</protein>
<dbReference type="RefSeq" id="WP_032794620.1">
    <property type="nucleotide sequence ID" value="NZ_VSZQ01000034.1"/>
</dbReference>
<name>A0A5D4JI94_9ACTN</name>
<evidence type="ECO:0000313" key="2">
    <source>
        <dbReference type="Proteomes" id="UP000323242"/>
    </source>
</evidence>
<dbReference type="AlphaFoldDB" id="A0A5D4JI94"/>
<accession>A0A5D4JI94</accession>
<proteinExistence type="predicted"/>
<keyword evidence="2" id="KW-1185">Reference proteome</keyword>
<dbReference type="InterPro" id="IPR017211">
    <property type="entry name" value="UCP037465_Znf"/>
</dbReference>
<reference evidence="1 2" key="1">
    <citation type="submission" date="2019-08" db="EMBL/GenBank/DDBJ databases">
        <title>Draft genome for granaticin producer strain Streptomyces parvus C05.</title>
        <authorList>
            <person name="Gonzalez-Pimentel J.L."/>
        </authorList>
    </citation>
    <scope>NUCLEOTIDE SEQUENCE [LARGE SCALE GENOMIC DNA]</scope>
    <source>
        <strain evidence="1 2">C05</strain>
    </source>
</reference>
<comment type="caution">
    <text evidence="1">The sequence shown here is derived from an EMBL/GenBank/DDBJ whole genome shotgun (WGS) entry which is preliminary data.</text>
</comment>
<evidence type="ECO:0000313" key="1">
    <source>
        <dbReference type="EMBL" id="TYR64972.1"/>
    </source>
</evidence>
<gene>
    <name evidence="1" type="ORF">FY004_08715</name>
</gene>
<sequence>MHCLECHAEGRDSSAVGVCHTCGAAVCAHHVRTVTRSVRHGSLVGTPGERQERTLQCLVCAEAHTPAAAAHTR</sequence>
<organism evidence="1 2">
    <name type="scientific">Streptomyces parvus</name>
    <dbReference type="NCBI Taxonomy" id="66428"/>
    <lineage>
        <taxon>Bacteria</taxon>
        <taxon>Bacillati</taxon>
        <taxon>Actinomycetota</taxon>
        <taxon>Actinomycetes</taxon>
        <taxon>Kitasatosporales</taxon>
        <taxon>Streptomycetaceae</taxon>
        <taxon>Streptomyces</taxon>
    </lineage>
</organism>